<keyword evidence="4" id="KW-1185">Reference proteome</keyword>
<feature type="transmembrane region" description="Helical" evidence="2">
    <location>
        <begin position="20"/>
        <end position="39"/>
    </location>
</feature>
<keyword evidence="2" id="KW-0472">Membrane</keyword>
<feature type="compositionally biased region" description="Basic and acidic residues" evidence="1">
    <location>
        <begin position="147"/>
        <end position="159"/>
    </location>
</feature>
<evidence type="ECO:0000313" key="4">
    <source>
        <dbReference type="Proteomes" id="UP000786811"/>
    </source>
</evidence>
<organism evidence="3 4">
    <name type="scientific">Cotesia congregata</name>
    <name type="common">Parasitoid wasp</name>
    <name type="synonym">Apanteles congregatus</name>
    <dbReference type="NCBI Taxonomy" id="51543"/>
    <lineage>
        <taxon>Eukaryota</taxon>
        <taxon>Metazoa</taxon>
        <taxon>Ecdysozoa</taxon>
        <taxon>Arthropoda</taxon>
        <taxon>Hexapoda</taxon>
        <taxon>Insecta</taxon>
        <taxon>Pterygota</taxon>
        <taxon>Neoptera</taxon>
        <taxon>Endopterygota</taxon>
        <taxon>Hymenoptera</taxon>
        <taxon>Apocrita</taxon>
        <taxon>Ichneumonoidea</taxon>
        <taxon>Braconidae</taxon>
        <taxon>Microgastrinae</taxon>
        <taxon>Cotesia</taxon>
    </lineage>
</organism>
<name>A0A8J2HAQ1_COTCN</name>
<feature type="region of interest" description="Disordered" evidence="1">
    <location>
        <begin position="126"/>
        <end position="159"/>
    </location>
</feature>
<evidence type="ECO:0000313" key="3">
    <source>
        <dbReference type="EMBL" id="CAG5090387.1"/>
    </source>
</evidence>
<sequence>MANTCAPLDSIRSHRTLPGLHFIVNLVWLTRFAWTTGLIKTQRQSITDLLLHLKVKTTSYKFLLSKAKKRGDSLTNVRRTSDRVSRYFIPVFLRTVFVYCMVLLLLVSFSFSVPCSTVVKRVGVNEREGERDEHGVSKSTVGYHTQPRREPSKREADVSERMKWTSKTMIGSLVHAGD</sequence>
<gene>
    <name evidence="3" type="ORF">HICCMSTLAB_LOCUS5612</name>
</gene>
<evidence type="ECO:0000256" key="2">
    <source>
        <dbReference type="SAM" id="Phobius"/>
    </source>
</evidence>
<keyword evidence="2" id="KW-0812">Transmembrane</keyword>
<comment type="caution">
    <text evidence="3">The sequence shown here is derived from an EMBL/GenBank/DDBJ whole genome shotgun (WGS) entry which is preliminary data.</text>
</comment>
<protein>
    <recommendedName>
        <fullName evidence="5">Transmembrane protein</fullName>
    </recommendedName>
</protein>
<accession>A0A8J2HAQ1</accession>
<evidence type="ECO:0000256" key="1">
    <source>
        <dbReference type="SAM" id="MobiDB-lite"/>
    </source>
</evidence>
<evidence type="ECO:0008006" key="5">
    <source>
        <dbReference type="Google" id="ProtNLM"/>
    </source>
</evidence>
<proteinExistence type="predicted"/>
<dbReference type="Proteomes" id="UP000786811">
    <property type="component" value="Unassembled WGS sequence"/>
</dbReference>
<feature type="compositionally biased region" description="Basic and acidic residues" evidence="1">
    <location>
        <begin position="126"/>
        <end position="136"/>
    </location>
</feature>
<reference evidence="3" key="1">
    <citation type="submission" date="2021-04" db="EMBL/GenBank/DDBJ databases">
        <authorList>
            <person name="Chebbi M.A.C M."/>
        </authorList>
    </citation>
    <scope>NUCLEOTIDE SEQUENCE</scope>
</reference>
<dbReference type="AlphaFoldDB" id="A0A8J2HAQ1"/>
<keyword evidence="2" id="KW-1133">Transmembrane helix</keyword>
<feature type="transmembrane region" description="Helical" evidence="2">
    <location>
        <begin position="87"/>
        <end position="111"/>
    </location>
</feature>
<dbReference type="EMBL" id="CAJNRD030001119">
    <property type="protein sequence ID" value="CAG5090387.1"/>
    <property type="molecule type" value="Genomic_DNA"/>
</dbReference>